<dbReference type="EMBL" id="WKPJ01000003">
    <property type="protein sequence ID" value="MSA88410.1"/>
    <property type="molecule type" value="Genomic_DNA"/>
</dbReference>
<evidence type="ECO:0000259" key="1">
    <source>
        <dbReference type="PROSITE" id="PS50965"/>
    </source>
</evidence>
<proteinExistence type="predicted"/>
<dbReference type="GO" id="GO:0003916">
    <property type="term" value="F:DNA topoisomerase activity"/>
    <property type="evidence" value="ECO:0007669"/>
    <property type="project" value="InterPro"/>
</dbReference>
<dbReference type="GO" id="GO:0003677">
    <property type="term" value="F:DNA binding"/>
    <property type="evidence" value="ECO:0007669"/>
    <property type="project" value="UniProtKB-KW"/>
</dbReference>
<accession>A0A6N7S422</accession>
<evidence type="ECO:0000313" key="4">
    <source>
        <dbReference type="Proteomes" id="UP000433575"/>
    </source>
</evidence>
<dbReference type="AlphaFoldDB" id="A0A6N7S422"/>
<dbReference type="EMBL" id="WKPI01000006">
    <property type="protein sequence ID" value="MSC32616.1"/>
    <property type="molecule type" value="Genomic_DNA"/>
</dbReference>
<protein>
    <submittedName>
        <fullName evidence="2">DNA-binding protein</fullName>
    </submittedName>
</protein>
<evidence type="ECO:0000313" key="5">
    <source>
        <dbReference type="Proteomes" id="UP000480929"/>
    </source>
</evidence>
<dbReference type="GO" id="GO:0005694">
    <property type="term" value="C:chromosome"/>
    <property type="evidence" value="ECO:0007669"/>
    <property type="project" value="InterPro"/>
</dbReference>
<comment type="caution">
    <text evidence="2">The sequence shown here is derived from an EMBL/GenBank/DDBJ whole genome shotgun (WGS) entry which is preliminary data.</text>
</comment>
<gene>
    <name evidence="3" type="ORF">GKD88_05730</name>
    <name evidence="2" type="ORF">GKE08_03630</name>
</gene>
<dbReference type="Pfam" id="PF01396">
    <property type="entry name" value="Zn_ribbon_Top1"/>
    <property type="match status" value="1"/>
</dbReference>
<feature type="domain" description="NERD" evidence="1">
    <location>
        <begin position="23"/>
        <end position="143"/>
    </location>
</feature>
<keyword evidence="2" id="KW-0238">DNA-binding</keyword>
<dbReference type="Gene3D" id="3.30.65.10">
    <property type="entry name" value="Bacterial Topoisomerase I, domain 1"/>
    <property type="match status" value="1"/>
</dbReference>
<organism evidence="2 4">
    <name type="scientific">Holdemania massiliensis</name>
    <dbReference type="NCBI Taxonomy" id="1468449"/>
    <lineage>
        <taxon>Bacteria</taxon>
        <taxon>Bacillati</taxon>
        <taxon>Bacillota</taxon>
        <taxon>Erysipelotrichia</taxon>
        <taxon>Erysipelotrichales</taxon>
        <taxon>Erysipelotrichaceae</taxon>
        <taxon>Holdemania</taxon>
    </lineage>
</organism>
<dbReference type="SUPFAM" id="SSF57783">
    <property type="entry name" value="Zinc beta-ribbon"/>
    <property type="match status" value="1"/>
</dbReference>
<dbReference type="GO" id="GO:0006265">
    <property type="term" value="P:DNA topological change"/>
    <property type="evidence" value="ECO:0007669"/>
    <property type="project" value="InterPro"/>
</dbReference>
<dbReference type="OrthoDB" id="9776650at2"/>
<keyword evidence="5" id="KW-1185">Reference proteome</keyword>
<dbReference type="Proteomes" id="UP000480929">
    <property type="component" value="Unassembled WGS sequence"/>
</dbReference>
<evidence type="ECO:0000313" key="2">
    <source>
        <dbReference type="EMBL" id="MSA88410.1"/>
    </source>
</evidence>
<reference evidence="4 5" key="1">
    <citation type="journal article" date="2019" name="Nat. Med.">
        <title>A library of human gut bacterial isolates paired with longitudinal multiomics data enables mechanistic microbiome research.</title>
        <authorList>
            <person name="Poyet M."/>
            <person name="Groussin M."/>
            <person name="Gibbons S.M."/>
            <person name="Avila-Pacheco J."/>
            <person name="Jiang X."/>
            <person name="Kearney S.M."/>
            <person name="Perrotta A.R."/>
            <person name="Berdy B."/>
            <person name="Zhao S."/>
            <person name="Lieberman T.D."/>
            <person name="Swanson P.K."/>
            <person name="Smith M."/>
            <person name="Roesemann S."/>
            <person name="Alexander J.E."/>
            <person name="Rich S.A."/>
            <person name="Livny J."/>
            <person name="Vlamakis H."/>
            <person name="Clish C."/>
            <person name="Bullock K."/>
            <person name="Deik A."/>
            <person name="Scott J."/>
            <person name="Pierce K.A."/>
            <person name="Xavier R.J."/>
            <person name="Alm E.J."/>
        </authorList>
    </citation>
    <scope>NUCLEOTIDE SEQUENCE [LARGE SCALE GENOMIC DNA]</scope>
    <source>
        <strain evidence="2 4">BIOML-A4</strain>
        <strain evidence="3 5">BIOML-A5</strain>
    </source>
</reference>
<dbReference type="RefSeq" id="WP_154237980.1">
    <property type="nucleotide sequence ID" value="NZ_CALJPI010000167.1"/>
</dbReference>
<name>A0A6N7S422_9FIRM</name>
<sequence length="265" mass="30933">MAKGLVDLILDDLLDLLFDPNWIGRKGEKLTERELKFARLFGRKGKTLRNLYVPKENGETSEIDVIYITQKGIFVIESKNYSGWIFGDEEGQNWTAMLPNKMKNRFYNPVRQNRTHCKWLANYLDDEIPLISVIVFSERCELKKVTMHSQDIHVIKRNDLFALIFRLWEVLPDKLNEHEIDSLYFKLEKLTHIDSTQKAEHIENINKKYKGEKCAELSLKREDSLVCPRCGGKLLLRTAKKGKNTGKSFYGCANFPQCRYVKPLD</sequence>
<dbReference type="Pfam" id="PF08378">
    <property type="entry name" value="NERD"/>
    <property type="match status" value="1"/>
</dbReference>
<dbReference type="Proteomes" id="UP000433575">
    <property type="component" value="Unassembled WGS sequence"/>
</dbReference>
<dbReference type="InterPro" id="IPR011528">
    <property type="entry name" value="NERD"/>
</dbReference>
<dbReference type="PROSITE" id="PS50965">
    <property type="entry name" value="NERD"/>
    <property type="match status" value="1"/>
</dbReference>
<dbReference type="InterPro" id="IPR013498">
    <property type="entry name" value="Topo_IA_Znf"/>
</dbReference>
<evidence type="ECO:0000313" key="3">
    <source>
        <dbReference type="EMBL" id="MSC32616.1"/>
    </source>
</evidence>